<comment type="caution">
    <text evidence="2">The sequence shown here is derived from an EMBL/GenBank/DDBJ whole genome shotgun (WGS) entry which is preliminary data.</text>
</comment>
<name>A0A401UNF2_9CLOT</name>
<dbReference type="Proteomes" id="UP000287872">
    <property type="component" value="Unassembled WGS sequence"/>
</dbReference>
<keyword evidence="1" id="KW-0812">Transmembrane</keyword>
<evidence type="ECO:0000256" key="1">
    <source>
        <dbReference type="SAM" id="Phobius"/>
    </source>
</evidence>
<protein>
    <submittedName>
        <fullName evidence="2">Uncharacterized protein</fullName>
    </submittedName>
</protein>
<dbReference type="EMBL" id="BHYK01000014">
    <property type="protein sequence ID" value="GCD11059.1"/>
    <property type="molecule type" value="Genomic_DNA"/>
</dbReference>
<evidence type="ECO:0000313" key="2">
    <source>
        <dbReference type="EMBL" id="GCD11059.1"/>
    </source>
</evidence>
<feature type="transmembrane region" description="Helical" evidence="1">
    <location>
        <begin position="69"/>
        <end position="87"/>
    </location>
</feature>
<reference evidence="2 3" key="1">
    <citation type="submission" date="2018-11" db="EMBL/GenBank/DDBJ databases">
        <title>Genome sequencing and assembly of Clostridium tagluense strain A121.</title>
        <authorList>
            <person name="Murakami T."/>
            <person name="Segawa T."/>
            <person name="Shcherbakova V.A."/>
            <person name="Mori H."/>
            <person name="Yoshimura Y."/>
        </authorList>
    </citation>
    <scope>NUCLEOTIDE SEQUENCE [LARGE SCALE GENOMIC DNA]</scope>
    <source>
        <strain evidence="2 3">A121</strain>
    </source>
</reference>
<dbReference type="OrthoDB" id="1911377at2"/>
<keyword evidence="1" id="KW-1133">Transmembrane helix</keyword>
<keyword evidence="1" id="KW-0472">Membrane</keyword>
<sequence>MKIFKDKKTKDIIFICMTLISLLEWYFAYKIANKYAGIYNIGIFILFLGQPIYYKALFKNQNAYLKLKIIAMGLILFISPLIIYYTLPKYTYNEGKQIVQRYVHSSRNTVFIDISKEKDTVPLVNNPEQLFVSNRAYYYEIKSTIGNKYFMVNPLTGKVVQMPKDYWTGDEK</sequence>
<gene>
    <name evidence="2" type="ORF">Ctaglu_26820</name>
</gene>
<dbReference type="RefSeq" id="WP_125002526.1">
    <property type="nucleotide sequence ID" value="NZ_BHYK01000014.1"/>
</dbReference>
<evidence type="ECO:0000313" key="3">
    <source>
        <dbReference type="Proteomes" id="UP000287872"/>
    </source>
</evidence>
<keyword evidence="3" id="KW-1185">Reference proteome</keyword>
<organism evidence="2 3">
    <name type="scientific">Clostridium tagluense</name>
    <dbReference type="NCBI Taxonomy" id="360422"/>
    <lineage>
        <taxon>Bacteria</taxon>
        <taxon>Bacillati</taxon>
        <taxon>Bacillota</taxon>
        <taxon>Clostridia</taxon>
        <taxon>Eubacteriales</taxon>
        <taxon>Clostridiaceae</taxon>
        <taxon>Clostridium</taxon>
    </lineage>
</organism>
<dbReference type="AlphaFoldDB" id="A0A401UNF2"/>
<proteinExistence type="predicted"/>
<feature type="transmembrane region" description="Helical" evidence="1">
    <location>
        <begin position="38"/>
        <end position="57"/>
    </location>
</feature>
<accession>A0A401UNF2</accession>